<comment type="caution">
    <text evidence="2">The sequence shown here is derived from an EMBL/GenBank/DDBJ whole genome shotgun (WGS) entry which is preliminary data.</text>
</comment>
<organism evidence="2 3">
    <name type="scientific">Prymnesium parvum</name>
    <name type="common">Toxic golden alga</name>
    <dbReference type="NCBI Taxonomy" id="97485"/>
    <lineage>
        <taxon>Eukaryota</taxon>
        <taxon>Haptista</taxon>
        <taxon>Haptophyta</taxon>
        <taxon>Prymnesiophyceae</taxon>
        <taxon>Prymnesiales</taxon>
        <taxon>Prymnesiaceae</taxon>
        <taxon>Prymnesium</taxon>
    </lineage>
</organism>
<sequence>MRREAAARLSSLAAAPPSARAALLAEAAVLARSREHQTAFVEAGLHALAVDYLSSPPPPDSAPEEFLATLAQAARLLGNLAAHQPRNKAAVVAARGVEALARACALGLEESRLEEPRAAAAAEGARALVVEAAYALGNVASGAEAREVCGGRGCGVAEMLVRLVAMARGGGGHAALREEVACQAARALSNLAGSVTGGPYSAVPADVAHGRLLEAGAVEEAVMVVLWLTDAEVPNVPQSKLLWHLQQEVETADDGVFLCKLCDECGEELPISVAGLQLPDEAELHAALQRDSPPATPSPPRPASPPTADFTDQLLNHCLSLLSLLCPRAPPPASSALLACALAAIRAAAAATPSHDACARVVEELCLSSALRSRAARLAVWSHLRPLLSAASSAASLPSSRLLPALCRLLHHAGQCDGDESLAALEAAHAWLGAGKAAEAAEEVAAALEQWSPGVHARLAAAHSAVAHAACEACAAAGARGAARLCLSARGAAEVAAADVLPRLVRLAEASGALRLLLLRLCLRAIVPFALAGLGATLQRLLRARRLDAPSHHAAAQLLCATSLYSEVAVAYAEQSVLPALAALAATPRHPSAGAAARALLSLATAPHTFSSLLHHAAAAPLLRLAHHAAAAADVAALHAPLRELSAASSGIGCRHAAAVLLSARFCAPLVPPHAQRTLMAIAIAPPLAPPREEDALVRQAAACALCHLLRKALAATPPPLAMLAAAAVLEQLAGPPPSLFPSRGGDVPALEIIQQQQMCDFVMEQLLVASSPVQ</sequence>
<name>A0AB34IIE4_PRYPA</name>
<protein>
    <submittedName>
        <fullName evidence="2">Uncharacterized protein</fullName>
    </submittedName>
</protein>
<feature type="compositionally biased region" description="Pro residues" evidence="1">
    <location>
        <begin position="294"/>
        <end position="305"/>
    </location>
</feature>
<accession>A0AB34IIE4</accession>
<dbReference type="AlphaFoldDB" id="A0AB34IIE4"/>
<proteinExistence type="predicted"/>
<evidence type="ECO:0000313" key="2">
    <source>
        <dbReference type="EMBL" id="KAL1499645.1"/>
    </source>
</evidence>
<dbReference type="InterPro" id="IPR011989">
    <property type="entry name" value="ARM-like"/>
</dbReference>
<dbReference type="SMART" id="SM00185">
    <property type="entry name" value="ARM"/>
    <property type="match status" value="4"/>
</dbReference>
<evidence type="ECO:0000313" key="3">
    <source>
        <dbReference type="Proteomes" id="UP001515480"/>
    </source>
</evidence>
<gene>
    <name evidence="2" type="ORF">AB1Y20_011842</name>
</gene>
<dbReference type="Gene3D" id="1.25.10.10">
    <property type="entry name" value="Leucine-rich Repeat Variant"/>
    <property type="match status" value="1"/>
</dbReference>
<dbReference type="Proteomes" id="UP001515480">
    <property type="component" value="Unassembled WGS sequence"/>
</dbReference>
<dbReference type="SUPFAM" id="SSF48371">
    <property type="entry name" value="ARM repeat"/>
    <property type="match status" value="1"/>
</dbReference>
<keyword evidence="3" id="KW-1185">Reference proteome</keyword>
<dbReference type="InterPro" id="IPR016024">
    <property type="entry name" value="ARM-type_fold"/>
</dbReference>
<feature type="region of interest" description="Disordered" evidence="1">
    <location>
        <begin position="288"/>
        <end position="307"/>
    </location>
</feature>
<dbReference type="InterPro" id="IPR000225">
    <property type="entry name" value="Armadillo"/>
</dbReference>
<dbReference type="EMBL" id="JBGBPQ010000025">
    <property type="protein sequence ID" value="KAL1499645.1"/>
    <property type="molecule type" value="Genomic_DNA"/>
</dbReference>
<evidence type="ECO:0000256" key="1">
    <source>
        <dbReference type="SAM" id="MobiDB-lite"/>
    </source>
</evidence>
<reference evidence="2 3" key="1">
    <citation type="journal article" date="2024" name="Science">
        <title>Giant polyketide synthase enzymes in the biosynthesis of giant marine polyether toxins.</title>
        <authorList>
            <person name="Fallon T.R."/>
            <person name="Shende V.V."/>
            <person name="Wierzbicki I.H."/>
            <person name="Pendleton A.L."/>
            <person name="Watervoot N.F."/>
            <person name="Auber R.P."/>
            <person name="Gonzalez D.J."/>
            <person name="Wisecaver J.H."/>
            <person name="Moore B.S."/>
        </authorList>
    </citation>
    <scope>NUCLEOTIDE SEQUENCE [LARGE SCALE GENOMIC DNA]</scope>
    <source>
        <strain evidence="2 3">12B1</strain>
    </source>
</reference>